<dbReference type="SMART" id="SM00436">
    <property type="entry name" value="TOP1Bc"/>
    <property type="match status" value="1"/>
</dbReference>
<evidence type="ECO:0000256" key="4">
    <source>
        <dbReference type="ARBA" id="ARBA00023029"/>
    </source>
</evidence>
<dbReference type="GO" id="GO:0003677">
    <property type="term" value="F:DNA binding"/>
    <property type="evidence" value="ECO:0007669"/>
    <property type="project" value="UniProtKB-KW"/>
</dbReference>
<dbReference type="InterPro" id="IPR006171">
    <property type="entry name" value="TOPRIM_dom"/>
</dbReference>
<accession>A0A183EIX1</accession>
<evidence type="ECO:0000256" key="6">
    <source>
        <dbReference type="ARBA" id="ARBA00023235"/>
    </source>
</evidence>
<dbReference type="PANTHER" id="PTHR11390">
    <property type="entry name" value="PROKARYOTIC DNA TOPOISOMERASE"/>
    <property type="match status" value="1"/>
</dbReference>
<keyword evidence="6 7" id="KW-0413">Isomerase</keyword>
<reference evidence="12" key="1">
    <citation type="submission" date="2016-06" db="UniProtKB">
        <authorList>
            <consortium name="WormBaseParasite"/>
        </authorList>
    </citation>
    <scope>IDENTIFICATION</scope>
</reference>
<evidence type="ECO:0000313" key="12">
    <source>
        <dbReference type="WBParaSite" id="GPUH_0002093701-mRNA-1"/>
    </source>
</evidence>
<dbReference type="PRINTS" id="PR00417">
    <property type="entry name" value="PRTPISMRASEI"/>
</dbReference>
<dbReference type="GO" id="GO:0006265">
    <property type="term" value="P:DNA topological change"/>
    <property type="evidence" value="ECO:0007669"/>
    <property type="project" value="InterPro"/>
</dbReference>
<evidence type="ECO:0000313" key="11">
    <source>
        <dbReference type="Proteomes" id="UP000271098"/>
    </source>
</evidence>
<dbReference type="GO" id="GO:0003917">
    <property type="term" value="F:DNA topoisomerase type I (single strand cut, ATP-independent) activity"/>
    <property type="evidence" value="ECO:0007669"/>
    <property type="project" value="UniProtKB-EC"/>
</dbReference>
<dbReference type="InterPro" id="IPR000380">
    <property type="entry name" value="Topo_IA"/>
</dbReference>
<evidence type="ECO:0000259" key="9">
    <source>
        <dbReference type="PROSITE" id="PS52039"/>
    </source>
</evidence>
<name>A0A183EIX1_9BILA</name>
<feature type="domain" description="Topo IA-type catalytic" evidence="9">
    <location>
        <begin position="62"/>
        <end position="302"/>
    </location>
</feature>
<feature type="domain" description="Toprim" evidence="8">
    <location>
        <begin position="1"/>
        <end position="44"/>
    </location>
</feature>
<protein>
    <recommendedName>
        <fullName evidence="3 7">DNA topoisomerase</fullName>
        <ecNumber evidence="3 7">5.6.2.1</ecNumber>
    </recommendedName>
</protein>
<evidence type="ECO:0000313" key="10">
    <source>
        <dbReference type="EMBL" id="VDN37095.1"/>
    </source>
</evidence>
<dbReference type="GO" id="GO:0006310">
    <property type="term" value="P:DNA recombination"/>
    <property type="evidence" value="ECO:0007669"/>
    <property type="project" value="TreeGrafter"/>
</dbReference>
<dbReference type="Gene3D" id="1.10.290.10">
    <property type="entry name" value="Topoisomerase I, domain 4"/>
    <property type="match status" value="1"/>
</dbReference>
<dbReference type="FunFam" id="1.10.290.10:FF:000001">
    <property type="entry name" value="DNA topoisomerase"/>
    <property type="match status" value="1"/>
</dbReference>
<dbReference type="Gene3D" id="1.10.460.10">
    <property type="entry name" value="Topoisomerase I, domain 2"/>
    <property type="match status" value="1"/>
</dbReference>
<dbReference type="InterPro" id="IPR013826">
    <property type="entry name" value="Topo_IA_cen_sub3"/>
</dbReference>
<evidence type="ECO:0000256" key="7">
    <source>
        <dbReference type="RuleBase" id="RU362092"/>
    </source>
</evidence>
<dbReference type="InterPro" id="IPR013497">
    <property type="entry name" value="Topo_IA_cen"/>
</dbReference>
<dbReference type="WBParaSite" id="GPUH_0002093701-mRNA-1">
    <property type="protein sequence ID" value="GPUH_0002093701-mRNA-1"/>
    <property type="gene ID" value="GPUH_0002093701"/>
</dbReference>
<dbReference type="EMBL" id="UYRT01091436">
    <property type="protein sequence ID" value="VDN37095.1"/>
    <property type="molecule type" value="Genomic_DNA"/>
</dbReference>
<dbReference type="InterPro" id="IPR003601">
    <property type="entry name" value="Topo_IA_2"/>
</dbReference>
<dbReference type="Proteomes" id="UP000271098">
    <property type="component" value="Unassembled WGS sequence"/>
</dbReference>
<dbReference type="PROSITE" id="PS50880">
    <property type="entry name" value="TOPRIM"/>
    <property type="match status" value="1"/>
</dbReference>
<evidence type="ECO:0000259" key="8">
    <source>
        <dbReference type="PROSITE" id="PS50880"/>
    </source>
</evidence>
<dbReference type="PROSITE" id="PS52039">
    <property type="entry name" value="TOPO_IA_2"/>
    <property type="match status" value="1"/>
</dbReference>
<dbReference type="InterPro" id="IPR013824">
    <property type="entry name" value="Topo_IA_cen_sub1"/>
</dbReference>
<evidence type="ECO:0000256" key="1">
    <source>
        <dbReference type="ARBA" id="ARBA00000213"/>
    </source>
</evidence>
<dbReference type="InterPro" id="IPR003602">
    <property type="entry name" value="Topo_IA_DNA-bd_dom"/>
</dbReference>
<evidence type="ECO:0000256" key="3">
    <source>
        <dbReference type="ARBA" id="ARBA00012891"/>
    </source>
</evidence>
<dbReference type="OrthoDB" id="430051at2759"/>
<dbReference type="GO" id="GO:0031422">
    <property type="term" value="C:RecQ family helicase-topoisomerase III complex"/>
    <property type="evidence" value="ECO:0007669"/>
    <property type="project" value="TreeGrafter"/>
</dbReference>
<dbReference type="PANTHER" id="PTHR11390:SF21">
    <property type="entry name" value="DNA TOPOISOMERASE 3-ALPHA"/>
    <property type="match status" value="1"/>
</dbReference>
<organism evidence="12">
    <name type="scientific">Gongylonema pulchrum</name>
    <dbReference type="NCBI Taxonomy" id="637853"/>
    <lineage>
        <taxon>Eukaryota</taxon>
        <taxon>Metazoa</taxon>
        <taxon>Ecdysozoa</taxon>
        <taxon>Nematoda</taxon>
        <taxon>Chromadorea</taxon>
        <taxon>Rhabditida</taxon>
        <taxon>Spirurina</taxon>
        <taxon>Spiruromorpha</taxon>
        <taxon>Spiruroidea</taxon>
        <taxon>Gongylonematidae</taxon>
        <taxon>Gongylonema</taxon>
    </lineage>
</organism>
<dbReference type="InterPro" id="IPR023405">
    <property type="entry name" value="Topo_IA_core_domain"/>
</dbReference>
<dbReference type="Pfam" id="PF01751">
    <property type="entry name" value="Toprim"/>
    <property type="match status" value="1"/>
</dbReference>
<evidence type="ECO:0000256" key="2">
    <source>
        <dbReference type="ARBA" id="ARBA00009446"/>
    </source>
</evidence>
<dbReference type="Pfam" id="PF01131">
    <property type="entry name" value="Topoisom_bac"/>
    <property type="match status" value="1"/>
</dbReference>
<comment type="function">
    <text evidence="7">Introduces a single-strand break via transesterification at a target site in duplex DNA. Releases the supercoiling and torsional tension of DNA introduced during the DNA replication and transcription by transiently cleaving and rejoining one strand of the DNA duplex. The scissile phosphodiester is attacked by the catalytic tyrosine of the enzyme, resulting in the formation of a DNA-(5'-phosphotyrosyl)-enzyme intermediate and the expulsion of a 3'-OH DNA strand.</text>
</comment>
<keyword evidence="11" id="KW-1185">Reference proteome</keyword>
<proteinExistence type="inferred from homology"/>
<keyword evidence="4 7" id="KW-0799">Topoisomerase</keyword>
<dbReference type="Gene3D" id="3.40.50.140">
    <property type="match status" value="1"/>
</dbReference>
<sequence length="302" mass="34073">MLQAFQLLVIWTDCDREGEAIGAEIVAICRQTKPTLDVYRARFSEITSTAVHRALNNLTRMDPKLVDAVECRSELDLRIGAAFTRLQTLHLRNNFATIFRDKSIIFLDCCEEAGGNARVLSVIKKPKNRWRPVALDTVELEKLAVRKLKLSAKEAMAVAERLYNKGYISYPRTETNKFPNDIDLSTYVQQQLVSTEWGEFAQEVASRGPNPRNGTQTDEAHPPIHPLKYAGPNELVGLEWLLYEFVVRHFLACLSTDAKGQETKVHVSSINLILRTDNIIGKLCMAVLIETGKCNFVLLKTV</sequence>
<dbReference type="SMART" id="SM00437">
    <property type="entry name" value="TOP1Ac"/>
    <property type="match status" value="1"/>
</dbReference>
<dbReference type="GO" id="GO:0005634">
    <property type="term" value="C:nucleus"/>
    <property type="evidence" value="ECO:0007669"/>
    <property type="project" value="TreeGrafter"/>
</dbReference>
<evidence type="ECO:0000256" key="5">
    <source>
        <dbReference type="ARBA" id="ARBA00023125"/>
    </source>
</evidence>
<dbReference type="EC" id="5.6.2.1" evidence="3 7"/>
<keyword evidence="5 7" id="KW-0238">DNA-binding</keyword>
<comment type="similarity">
    <text evidence="2 7">Belongs to the type IA topoisomerase family.</text>
</comment>
<comment type="catalytic activity">
    <reaction evidence="1 7">
        <text>ATP-independent breakage of single-stranded DNA, followed by passage and rejoining.</text>
        <dbReference type="EC" id="5.6.2.1"/>
    </reaction>
</comment>
<gene>
    <name evidence="10" type="ORF">GPUH_LOCUS20911</name>
</gene>
<reference evidence="10 11" key="2">
    <citation type="submission" date="2018-11" db="EMBL/GenBank/DDBJ databases">
        <authorList>
            <consortium name="Pathogen Informatics"/>
        </authorList>
    </citation>
    <scope>NUCLEOTIDE SEQUENCE [LARGE SCALE GENOMIC DNA]</scope>
</reference>
<dbReference type="AlphaFoldDB" id="A0A183EIX1"/>
<dbReference type="GO" id="GO:0006281">
    <property type="term" value="P:DNA repair"/>
    <property type="evidence" value="ECO:0007669"/>
    <property type="project" value="TreeGrafter"/>
</dbReference>
<dbReference type="SUPFAM" id="SSF56712">
    <property type="entry name" value="Prokaryotic type I DNA topoisomerase"/>
    <property type="match status" value="1"/>
</dbReference>